<dbReference type="Proteomes" id="UP000600449">
    <property type="component" value="Unassembled WGS sequence"/>
</dbReference>
<proteinExistence type="predicted"/>
<evidence type="ECO:0000313" key="1">
    <source>
        <dbReference type="EMBL" id="GGK25623.1"/>
    </source>
</evidence>
<reference evidence="1 2" key="1">
    <citation type="journal article" date="2014" name="Int. J. Syst. Evol. Microbiol.">
        <title>Complete genome sequence of Corynebacterium casei LMG S-19264T (=DSM 44701T), isolated from a smear-ripened cheese.</title>
        <authorList>
            <consortium name="US DOE Joint Genome Institute (JGI-PGF)"/>
            <person name="Walter F."/>
            <person name="Albersmeier A."/>
            <person name="Kalinowski J."/>
            <person name="Ruckert C."/>
        </authorList>
    </citation>
    <scope>NUCLEOTIDE SEQUENCE [LARGE SCALE GENOMIC DNA]</scope>
    <source>
        <strain evidence="1 2">CGMCC 1.9161</strain>
    </source>
</reference>
<dbReference type="AlphaFoldDB" id="A0A917V2U9"/>
<gene>
    <name evidence="1" type="ORF">GCM10011322_10200</name>
</gene>
<comment type="caution">
    <text evidence="1">The sequence shown here is derived from an EMBL/GenBank/DDBJ whole genome shotgun (WGS) entry which is preliminary data.</text>
</comment>
<accession>A0A917V2U9</accession>
<dbReference type="EMBL" id="BMMF01000003">
    <property type="protein sequence ID" value="GGK25623.1"/>
    <property type="molecule type" value="Genomic_DNA"/>
</dbReference>
<dbReference type="RefSeq" id="WP_188910304.1">
    <property type="nucleotide sequence ID" value="NZ_BMMF01000003.1"/>
</dbReference>
<protein>
    <submittedName>
        <fullName evidence="1">Uncharacterized protein</fullName>
    </submittedName>
</protein>
<dbReference type="SUPFAM" id="SSF47336">
    <property type="entry name" value="ACP-like"/>
    <property type="match status" value="1"/>
</dbReference>
<dbReference type="Gene3D" id="1.10.1200.10">
    <property type="entry name" value="ACP-like"/>
    <property type="match status" value="1"/>
</dbReference>
<name>A0A917V2U9_9HYPH</name>
<dbReference type="InterPro" id="IPR036736">
    <property type="entry name" value="ACP-like_sf"/>
</dbReference>
<evidence type="ECO:0000313" key="2">
    <source>
        <dbReference type="Proteomes" id="UP000600449"/>
    </source>
</evidence>
<sequence>MSDPIARIRAFIEERQREKRPFADDTDLIEGRYVDSLQFVDFVLLVSELCERDIPLDTVDIEQFRTIDRIRATFFAGVSSGAEAVP</sequence>
<organism evidence="1 2">
    <name type="scientific">Salinarimonas ramus</name>
    <dbReference type="NCBI Taxonomy" id="690164"/>
    <lineage>
        <taxon>Bacteria</taxon>
        <taxon>Pseudomonadati</taxon>
        <taxon>Pseudomonadota</taxon>
        <taxon>Alphaproteobacteria</taxon>
        <taxon>Hyphomicrobiales</taxon>
        <taxon>Salinarimonadaceae</taxon>
        <taxon>Salinarimonas</taxon>
    </lineage>
</organism>
<keyword evidence="2" id="KW-1185">Reference proteome</keyword>